<dbReference type="PANTHER" id="PTHR15004">
    <property type="entry name" value="GLUTAMYL-TRNA(GLN) AMIDOTRANSFERASE SUBUNIT C, MITOCHONDRIAL"/>
    <property type="match status" value="1"/>
</dbReference>
<dbReference type="RefSeq" id="WP_117894569.1">
    <property type="nucleotide sequence ID" value="NZ_CABJCV010000006.1"/>
</dbReference>
<keyword evidence="7" id="KW-1185">Reference proteome</keyword>
<dbReference type="GO" id="GO:0016740">
    <property type="term" value="F:transferase activity"/>
    <property type="evidence" value="ECO:0007669"/>
    <property type="project" value="UniProtKB-KW"/>
</dbReference>
<comment type="function">
    <text evidence="3">Allows the formation of correctly charged Asn-tRNA(Asn) or Gln-tRNA(Gln) through the transamidation of misacylated Asp-tRNA(Asn) or Glu-tRNA(Gln) in organisms which lack either or both of asparaginyl-tRNA or glutaminyl-tRNA synthetases. The reaction takes place in the presence of glutamine and ATP through an activated phospho-Asp-tRNA(Asn) or phospho-Glu-tRNA(Gln).</text>
</comment>
<organism evidence="6 7">
    <name type="scientific">Holdemania filiformis</name>
    <dbReference type="NCBI Taxonomy" id="61171"/>
    <lineage>
        <taxon>Bacteria</taxon>
        <taxon>Bacillati</taxon>
        <taxon>Bacillota</taxon>
        <taxon>Erysipelotrichia</taxon>
        <taxon>Erysipelotrichales</taxon>
        <taxon>Erysipelotrichaceae</taxon>
        <taxon>Holdemania</taxon>
    </lineage>
</organism>
<evidence type="ECO:0000256" key="5">
    <source>
        <dbReference type="ARBA" id="ARBA00047913"/>
    </source>
</evidence>
<dbReference type="GO" id="GO:0070681">
    <property type="term" value="P:glutaminyl-tRNAGln biosynthesis via transamidation"/>
    <property type="evidence" value="ECO:0007669"/>
    <property type="project" value="TreeGrafter"/>
</dbReference>
<dbReference type="SUPFAM" id="SSF141000">
    <property type="entry name" value="Glu-tRNAGln amidotransferase C subunit"/>
    <property type="match status" value="1"/>
</dbReference>
<comment type="subunit">
    <text evidence="2">Heterotrimer of A, B and C subunits.</text>
</comment>
<comment type="catalytic activity">
    <reaction evidence="5">
        <text>L-glutamyl-tRNA(Gln) + L-glutamine + ATP + H2O = L-glutaminyl-tRNA(Gln) + L-glutamate + ADP + phosphate + H(+)</text>
        <dbReference type="Rhea" id="RHEA:17521"/>
        <dbReference type="Rhea" id="RHEA-COMP:9681"/>
        <dbReference type="Rhea" id="RHEA-COMP:9684"/>
        <dbReference type="ChEBI" id="CHEBI:15377"/>
        <dbReference type="ChEBI" id="CHEBI:15378"/>
        <dbReference type="ChEBI" id="CHEBI:29985"/>
        <dbReference type="ChEBI" id="CHEBI:30616"/>
        <dbReference type="ChEBI" id="CHEBI:43474"/>
        <dbReference type="ChEBI" id="CHEBI:58359"/>
        <dbReference type="ChEBI" id="CHEBI:78520"/>
        <dbReference type="ChEBI" id="CHEBI:78521"/>
        <dbReference type="ChEBI" id="CHEBI:456216"/>
    </reaction>
</comment>
<evidence type="ECO:0000256" key="3">
    <source>
        <dbReference type="ARBA" id="ARBA00024799"/>
    </source>
</evidence>
<dbReference type="PANTHER" id="PTHR15004:SF0">
    <property type="entry name" value="GLUTAMYL-TRNA(GLN) AMIDOTRANSFERASE SUBUNIT C, MITOCHONDRIAL"/>
    <property type="match status" value="1"/>
</dbReference>
<protein>
    <submittedName>
        <fullName evidence="6">Asp-tRNA(Asn)/Glu-tRNA(Gln) amidotransferase GatCAB subunit C</fullName>
    </submittedName>
</protein>
<dbReference type="Pfam" id="PF02686">
    <property type="entry name" value="GatC"/>
    <property type="match status" value="1"/>
</dbReference>
<name>A0A412G3J1_9FIRM</name>
<keyword evidence="6" id="KW-0808">Transferase</keyword>
<sequence length="98" mass="11175">MEEIKEPAYFKELAHRLMFDLSDAEAADIAAEFETLNKQLRLLESIDTTGVEPMVYPFETPTSYLREDVVDHVISREDALANAPKVRECHIVVPKVVK</sequence>
<comment type="similarity">
    <text evidence="1">Belongs to the GatC family.</text>
</comment>
<evidence type="ECO:0000256" key="4">
    <source>
        <dbReference type="ARBA" id="ARBA00047380"/>
    </source>
</evidence>
<dbReference type="GO" id="GO:0006450">
    <property type="term" value="P:regulation of translational fidelity"/>
    <property type="evidence" value="ECO:0007669"/>
    <property type="project" value="InterPro"/>
</dbReference>
<reference evidence="6 7" key="1">
    <citation type="submission" date="2018-08" db="EMBL/GenBank/DDBJ databases">
        <title>A genome reference for cultivated species of the human gut microbiota.</title>
        <authorList>
            <person name="Zou Y."/>
            <person name="Xue W."/>
            <person name="Luo G."/>
        </authorList>
    </citation>
    <scope>NUCLEOTIDE SEQUENCE [LARGE SCALE GENOMIC DNA]</scope>
    <source>
        <strain evidence="6 7">AF24-29</strain>
    </source>
</reference>
<dbReference type="EMBL" id="QRUP01000006">
    <property type="protein sequence ID" value="RGR75077.1"/>
    <property type="molecule type" value="Genomic_DNA"/>
</dbReference>
<dbReference type="InterPro" id="IPR003837">
    <property type="entry name" value="GatC"/>
</dbReference>
<proteinExistence type="inferred from homology"/>
<dbReference type="InterPro" id="IPR036113">
    <property type="entry name" value="Asp/Glu-ADT_sf_sub_c"/>
</dbReference>
<evidence type="ECO:0000256" key="1">
    <source>
        <dbReference type="ARBA" id="ARBA00010757"/>
    </source>
</evidence>
<dbReference type="NCBIfam" id="TIGR00135">
    <property type="entry name" value="gatC"/>
    <property type="match status" value="1"/>
</dbReference>
<accession>A0A412G3J1</accession>
<evidence type="ECO:0000313" key="6">
    <source>
        <dbReference type="EMBL" id="RGR75077.1"/>
    </source>
</evidence>
<dbReference type="GeneID" id="83015073"/>
<evidence type="ECO:0000256" key="2">
    <source>
        <dbReference type="ARBA" id="ARBA00011123"/>
    </source>
</evidence>
<comment type="caution">
    <text evidence="6">The sequence shown here is derived from an EMBL/GenBank/DDBJ whole genome shotgun (WGS) entry which is preliminary data.</text>
</comment>
<gene>
    <name evidence="6" type="primary">gatC</name>
    <name evidence="6" type="ORF">DWY25_06600</name>
</gene>
<comment type="catalytic activity">
    <reaction evidence="4">
        <text>L-aspartyl-tRNA(Asn) + L-glutamine + ATP + H2O = L-asparaginyl-tRNA(Asn) + L-glutamate + ADP + phosphate + 2 H(+)</text>
        <dbReference type="Rhea" id="RHEA:14513"/>
        <dbReference type="Rhea" id="RHEA-COMP:9674"/>
        <dbReference type="Rhea" id="RHEA-COMP:9677"/>
        <dbReference type="ChEBI" id="CHEBI:15377"/>
        <dbReference type="ChEBI" id="CHEBI:15378"/>
        <dbReference type="ChEBI" id="CHEBI:29985"/>
        <dbReference type="ChEBI" id="CHEBI:30616"/>
        <dbReference type="ChEBI" id="CHEBI:43474"/>
        <dbReference type="ChEBI" id="CHEBI:58359"/>
        <dbReference type="ChEBI" id="CHEBI:78515"/>
        <dbReference type="ChEBI" id="CHEBI:78516"/>
        <dbReference type="ChEBI" id="CHEBI:456216"/>
    </reaction>
</comment>
<dbReference type="Proteomes" id="UP000284178">
    <property type="component" value="Unassembled WGS sequence"/>
</dbReference>
<evidence type="ECO:0000313" key="7">
    <source>
        <dbReference type="Proteomes" id="UP000284178"/>
    </source>
</evidence>
<dbReference type="AlphaFoldDB" id="A0A412G3J1"/>